<dbReference type="Proteomes" id="UP000199343">
    <property type="component" value="Unassembled WGS sequence"/>
</dbReference>
<proteinExistence type="predicted"/>
<protein>
    <submittedName>
        <fullName evidence="1">Uncharacterized protein</fullName>
    </submittedName>
</protein>
<reference evidence="1 2" key="1">
    <citation type="submission" date="2016-06" db="EMBL/GenBank/DDBJ databases">
        <authorList>
            <person name="Kjaerup R.B."/>
            <person name="Dalgaard T.S."/>
            <person name="Juul-Madsen H.R."/>
        </authorList>
    </citation>
    <scope>NUCLEOTIDE SEQUENCE [LARGE SCALE GENOMIC DNA]</scope>
    <source>
        <strain evidence="1 2">DSM 43363</strain>
    </source>
</reference>
<gene>
    <name evidence="1" type="ORF">GA0070608_0090</name>
</gene>
<evidence type="ECO:0000313" key="1">
    <source>
        <dbReference type="EMBL" id="SCL45779.1"/>
    </source>
</evidence>
<dbReference type="AlphaFoldDB" id="A0A1C6TVT2"/>
<organism evidence="1 2">
    <name type="scientific">Micromonospora peucetia</name>
    <dbReference type="NCBI Taxonomy" id="47871"/>
    <lineage>
        <taxon>Bacteria</taxon>
        <taxon>Bacillati</taxon>
        <taxon>Actinomycetota</taxon>
        <taxon>Actinomycetes</taxon>
        <taxon>Micromonosporales</taxon>
        <taxon>Micromonosporaceae</taxon>
        <taxon>Micromonospora</taxon>
    </lineage>
</organism>
<dbReference type="EMBL" id="FMIC01000001">
    <property type="protein sequence ID" value="SCL45779.1"/>
    <property type="molecule type" value="Genomic_DNA"/>
</dbReference>
<sequence>MAGAQSVCQGEAAGQVHEAVAAVEALPVVDGDVHGQARRDGQPVTIIWLTRGWSAASVSLT</sequence>
<name>A0A1C6TVT2_9ACTN</name>
<evidence type="ECO:0000313" key="2">
    <source>
        <dbReference type="Proteomes" id="UP000199343"/>
    </source>
</evidence>
<accession>A0A1C6TVT2</accession>